<evidence type="ECO:0000313" key="3">
    <source>
        <dbReference type="Proteomes" id="UP000055035"/>
    </source>
</evidence>
<name>A0A0W0VAM1_9GAMM</name>
<gene>
    <name evidence="2" type="ORF">Ljor_1425</name>
</gene>
<organism evidence="2 3">
    <name type="scientific">Legionella jordanis</name>
    <dbReference type="NCBI Taxonomy" id="456"/>
    <lineage>
        <taxon>Bacteria</taxon>
        <taxon>Pseudomonadati</taxon>
        <taxon>Pseudomonadota</taxon>
        <taxon>Gammaproteobacteria</taxon>
        <taxon>Legionellales</taxon>
        <taxon>Legionellaceae</taxon>
        <taxon>Legionella</taxon>
    </lineage>
</organism>
<evidence type="ECO:0000259" key="1">
    <source>
        <dbReference type="Pfam" id="PF08349"/>
    </source>
</evidence>
<dbReference type="PANTHER" id="PTHR30087:SF0">
    <property type="entry name" value="INNER MEMBRANE PROTEIN"/>
    <property type="match status" value="1"/>
</dbReference>
<reference evidence="2 3" key="1">
    <citation type="submission" date="2015-11" db="EMBL/GenBank/DDBJ databases">
        <title>Genomic analysis of 38 Legionella species identifies large and diverse effector repertoires.</title>
        <authorList>
            <person name="Burstein D."/>
            <person name="Amaro F."/>
            <person name="Zusman T."/>
            <person name="Lifshitz Z."/>
            <person name="Cohen O."/>
            <person name="Gilbert J.A."/>
            <person name="Pupko T."/>
            <person name="Shuman H.A."/>
            <person name="Segal G."/>
        </authorList>
    </citation>
    <scope>NUCLEOTIDE SEQUENCE [LARGE SCALE GENOMIC DNA]</scope>
    <source>
        <strain evidence="2 3">BL-540</strain>
    </source>
</reference>
<dbReference type="InterPro" id="IPR013560">
    <property type="entry name" value="DUF1722"/>
</dbReference>
<dbReference type="AlphaFoldDB" id="A0A0W0VAM1"/>
<proteinExistence type="predicted"/>
<evidence type="ECO:0000313" key="2">
    <source>
        <dbReference type="EMBL" id="KTD17119.1"/>
    </source>
</evidence>
<dbReference type="PANTHER" id="PTHR30087">
    <property type="entry name" value="INNER MEMBRANE PROTEIN"/>
    <property type="match status" value="1"/>
</dbReference>
<dbReference type="EMBL" id="LNYJ01000011">
    <property type="protein sequence ID" value="KTD17119.1"/>
    <property type="molecule type" value="Genomic_DNA"/>
</dbReference>
<comment type="caution">
    <text evidence="2">The sequence shown here is derived from an EMBL/GenBank/DDBJ whole genome shotgun (WGS) entry which is preliminary data.</text>
</comment>
<dbReference type="PATRIC" id="fig|456.5.peg.1526"/>
<dbReference type="Pfam" id="PF04463">
    <property type="entry name" value="2-thiour_desulf"/>
    <property type="match status" value="1"/>
</dbReference>
<dbReference type="STRING" id="456.Ljor_1425"/>
<dbReference type="InterPro" id="IPR007553">
    <property type="entry name" value="2-thiour_desulf"/>
</dbReference>
<dbReference type="RefSeq" id="WP_064108382.1">
    <property type="nucleotide sequence ID" value="NZ_CAAAIC010000003.1"/>
</dbReference>
<dbReference type="Proteomes" id="UP000055035">
    <property type="component" value="Unassembled WGS sequence"/>
</dbReference>
<keyword evidence="3" id="KW-1185">Reference proteome</keyword>
<feature type="domain" description="DUF1722" evidence="1">
    <location>
        <begin position="197"/>
        <end position="313"/>
    </location>
</feature>
<dbReference type="InterPro" id="IPR017087">
    <property type="entry name" value="UCP037004"/>
</dbReference>
<dbReference type="Pfam" id="PF08349">
    <property type="entry name" value="DUF1722"/>
    <property type="match status" value="1"/>
</dbReference>
<accession>A0A0W0VAM1</accession>
<protein>
    <recommendedName>
        <fullName evidence="1">DUF1722 domain-containing protein</fullName>
    </recommendedName>
</protein>
<sequence length="322" mass="37213">MGKVKYNLQKNILIGISSCLLGEKVRFDGGHKRDDYICSLLANYVKFLPICPEVAIGMGIPRPPVRLVGNPQNPRMIEINHPEKDYTSKMLEFAKESMVQLQYVSAYILKSKSPSCGWKRVKVYQSEGKQPQLSQGLYAKILEKTYPNLPIEEEGRLMDPRLRENFIERLFIYKEWQELLENGLNPSSLIAFHTRHKLSLLAHHPLSYSRLGRALSQLDKENFAILAEAYISELMQALKFIATPKKHANVLQHCFGYFKKVLPREDKEELLESIDNYRLGLIPLIVPITLLNHHLRHHAQPYLENQSYLAPYPAELMLRNHI</sequence>
<dbReference type="PIRSF" id="PIRSF037004">
    <property type="entry name" value="UCP037004"/>
    <property type="match status" value="1"/>
</dbReference>